<sequence length="523" mass="59236">MQLPFHPAISLTSQQSRLLRLSFFSLGSICILYWLFSISSSGSHGSSSPSLPGYSGHSSFECLDSAVSVGVQFDNTTGLYRYSDEHPWINPGTPRRRILAGSHFTAHEDVYMSLLHTISSYTDSIRVYAKGFRWGFEDVVQDLNLYSGKYYDPEQIVSDLSRDNLFSNSEDRGKKADMVILGTCEIDMEHFSQKLFEQYLARGEDEKFTLVCIVHNAFSVEWLVEYGADWVREGALRVMPISEHVKRVFMYHFDSFADSPDTHQYGYDLIPIDVHVPVLPLKIASSRGTSEKMLTKAIVQGNFDPNRRDYEGIFQDLVSELTADPVAWGYHPVTEAEPTFKPNPNGEVTPFELHLAGDGQMNVPDMLKEVVVVHTGLSYPEFFKLMSSMDVAIPAFSKSTKGGYYEVQASSSVAMAMMCEVPLLTTRHIHKVYTYTRSSSVSINRPTYLREIAALRVLRAGWFEPIVPEIQPDGRRSMPPGAEEEIRSMIQAGWKRTPEGWTEWKKELDVKNHMAARRLLDGW</sequence>
<name>A0A0F7SSZ3_PHARH</name>
<keyword evidence="1" id="KW-0472">Membrane</keyword>
<feature type="transmembrane region" description="Helical" evidence="1">
    <location>
        <begin position="18"/>
        <end position="36"/>
    </location>
</feature>
<accession>A0A0F7SSZ3</accession>
<evidence type="ECO:0000256" key="1">
    <source>
        <dbReference type="SAM" id="Phobius"/>
    </source>
</evidence>
<keyword evidence="1" id="KW-1133">Transmembrane helix</keyword>
<evidence type="ECO:0000313" key="2">
    <source>
        <dbReference type="EMBL" id="CED84586.1"/>
    </source>
</evidence>
<proteinExistence type="predicted"/>
<dbReference type="EMBL" id="LN483166">
    <property type="protein sequence ID" value="CED84586.1"/>
    <property type="molecule type" value="Genomic_DNA"/>
</dbReference>
<protein>
    <submittedName>
        <fullName evidence="2">Uncharacterized protein</fullName>
    </submittedName>
</protein>
<organism evidence="2">
    <name type="scientific">Phaffia rhodozyma</name>
    <name type="common">Yeast</name>
    <name type="synonym">Xanthophyllomyces dendrorhous</name>
    <dbReference type="NCBI Taxonomy" id="264483"/>
    <lineage>
        <taxon>Eukaryota</taxon>
        <taxon>Fungi</taxon>
        <taxon>Dikarya</taxon>
        <taxon>Basidiomycota</taxon>
        <taxon>Agaricomycotina</taxon>
        <taxon>Tremellomycetes</taxon>
        <taxon>Cystofilobasidiales</taxon>
        <taxon>Mrakiaceae</taxon>
        <taxon>Phaffia</taxon>
    </lineage>
</organism>
<dbReference type="AlphaFoldDB" id="A0A0F7SSZ3"/>
<reference evidence="2" key="1">
    <citation type="submission" date="2014-08" db="EMBL/GenBank/DDBJ databases">
        <authorList>
            <person name="Sharma Rahul"/>
            <person name="Thines Marco"/>
        </authorList>
    </citation>
    <scope>NUCLEOTIDE SEQUENCE</scope>
</reference>
<keyword evidence="1" id="KW-0812">Transmembrane</keyword>